<feature type="compositionally biased region" description="Acidic residues" evidence="1">
    <location>
        <begin position="93"/>
        <end position="104"/>
    </location>
</feature>
<dbReference type="OrthoDB" id="1930773at2759"/>
<evidence type="ECO:0000313" key="2">
    <source>
        <dbReference type="EMBL" id="KAG8055869.1"/>
    </source>
</evidence>
<accession>A0A8J5SH62</accession>
<dbReference type="Proteomes" id="UP000729402">
    <property type="component" value="Unassembled WGS sequence"/>
</dbReference>
<dbReference type="EMBL" id="JAAALK010000288">
    <property type="protein sequence ID" value="KAG8055869.1"/>
    <property type="molecule type" value="Genomic_DNA"/>
</dbReference>
<name>A0A8J5SH62_ZIZPA</name>
<sequence length="187" mass="19647">MNRGGEPRMERAVQLPQYLCFDLSGEDLRCYILAPAMENSGVPCDTLQVIIGLEGLPRTRLSRPGIAATRPADEIAEATVLCDLAQIGGGGGDVDDDEEDDPDTVSDAGTSGVGVAEETAGSDEVASLDELLFFDEGFVRKIDALAELVGMEGGCTPAAVLGEVVRVIQDSELKMGRSVCATRAVRS</sequence>
<evidence type="ECO:0000256" key="1">
    <source>
        <dbReference type="SAM" id="MobiDB-lite"/>
    </source>
</evidence>
<feature type="region of interest" description="Disordered" evidence="1">
    <location>
        <begin position="91"/>
        <end position="120"/>
    </location>
</feature>
<gene>
    <name evidence="2" type="ORF">GUJ93_ZPchr0001g32527</name>
</gene>
<keyword evidence="3" id="KW-1185">Reference proteome</keyword>
<reference evidence="2" key="1">
    <citation type="journal article" date="2021" name="bioRxiv">
        <title>Whole Genome Assembly and Annotation of Northern Wild Rice, Zizania palustris L., Supports a Whole Genome Duplication in the Zizania Genus.</title>
        <authorList>
            <person name="Haas M."/>
            <person name="Kono T."/>
            <person name="Macchietto M."/>
            <person name="Millas R."/>
            <person name="McGilp L."/>
            <person name="Shao M."/>
            <person name="Duquette J."/>
            <person name="Hirsch C.N."/>
            <person name="Kimball J."/>
        </authorList>
    </citation>
    <scope>NUCLEOTIDE SEQUENCE</scope>
    <source>
        <tissue evidence="2">Fresh leaf tissue</tissue>
    </source>
</reference>
<proteinExistence type="predicted"/>
<protein>
    <submittedName>
        <fullName evidence="2">Uncharacterized protein</fullName>
    </submittedName>
</protein>
<reference evidence="2" key="2">
    <citation type="submission" date="2021-02" db="EMBL/GenBank/DDBJ databases">
        <authorList>
            <person name="Kimball J.A."/>
            <person name="Haas M.W."/>
            <person name="Macchietto M."/>
            <person name="Kono T."/>
            <person name="Duquette J."/>
            <person name="Shao M."/>
        </authorList>
    </citation>
    <scope>NUCLEOTIDE SEQUENCE</scope>
    <source>
        <tissue evidence="2">Fresh leaf tissue</tissue>
    </source>
</reference>
<evidence type="ECO:0000313" key="3">
    <source>
        <dbReference type="Proteomes" id="UP000729402"/>
    </source>
</evidence>
<comment type="caution">
    <text evidence="2">The sequence shown here is derived from an EMBL/GenBank/DDBJ whole genome shotgun (WGS) entry which is preliminary data.</text>
</comment>
<dbReference type="AlphaFoldDB" id="A0A8J5SH62"/>
<organism evidence="2 3">
    <name type="scientific">Zizania palustris</name>
    <name type="common">Northern wild rice</name>
    <dbReference type="NCBI Taxonomy" id="103762"/>
    <lineage>
        <taxon>Eukaryota</taxon>
        <taxon>Viridiplantae</taxon>
        <taxon>Streptophyta</taxon>
        <taxon>Embryophyta</taxon>
        <taxon>Tracheophyta</taxon>
        <taxon>Spermatophyta</taxon>
        <taxon>Magnoliopsida</taxon>
        <taxon>Liliopsida</taxon>
        <taxon>Poales</taxon>
        <taxon>Poaceae</taxon>
        <taxon>BOP clade</taxon>
        <taxon>Oryzoideae</taxon>
        <taxon>Oryzeae</taxon>
        <taxon>Zizaniinae</taxon>
        <taxon>Zizania</taxon>
    </lineage>
</organism>